<name>A0A370FEZ4_9BURK</name>
<dbReference type="Proteomes" id="UP000255265">
    <property type="component" value="Unassembled WGS sequence"/>
</dbReference>
<dbReference type="Pfam" id="PF02585">
    <property type="entry name" value="PIG-L"/>
    <property type="match status" value="1"/>
</dbReference>
<dbReference type="EMBL" id="QQAV01000004">
    <property type="protein sequence ID" value="RDI24972.1"/>
    <property type="molecule type" value="Genomic_DNA"/>
</dbReference>
<gene>
    <name evidence="2" type="ORF">DFR41_10422</name>
</gene>
<keyword evidence="3" id="KW-1185">Reference proteome</keyword>
<protein>
    <submittedName>
        <fullName evidence="2">LmbE family N-acetylglucosaminyl deacetylase</fullName>
    </submittedName>
</protein>
<dbReference type="SUPFAM" id="SSF102588">
    <property type="entry name" value="LmbE-like"/>
    <property type="match status" value="1"/>
</dbReference>
<proteinExistence type="predicted"/>
<evidence type="ECO:0000256" key="1">
    <source>
        <dbReference type="SAM" id="MobiDB-lite"/>
    </source>
</evidence>
<comment type="caution">
    <text evidence="2">The sequence shown here is derived from an EMBL/GenBank/DDBJ whole genome shotgun (WGS) entry which is preliminary data.</text>
</comment>
<dbReference type="GO" id="GO:0016811">
    <property type="term" value="F:hydrolase activity, acting on carbon-nitrogen (but not peptide) bonds, in linear amides"/>
    <property type="evidence" value="ECO:0007669"/>
    <property type="project" value="TreeGrafter"/>
</dbReference>
<evidence type="ECO:0000313" key="3">
    <source>
        <dbReference type="Proteomes" id="UP000255265"/>
    </source>
</evidence>
<dbReference type="Gene3D" id="3.40.50.10320">
    <property type="entry name" value="LmbE-like"/>
    <property type="match status" value="1"/>
</dbReference>
<accession>A0A370FEZ4</accession>
<dbReference type="RefSeq" id="WP_244917728.1">
    <property type="nucleotide sequence ID" value="NZ_QQAV01000004.1"/>
</dbReference>
<dbReference type="PANTHER" id="PTHR12993">
    <property type="entry name" value="N-ACETYLGLUCOSAMINYL-PHOSPHATIDYLINOSITOL DE-N-ACETYLASE-RELATED"/>
    <property type="match status" value="1"/>
</dbReference>
<dbReference type="InterPro" id="IPR024078">
    <property type="entry name" value="LmbE-like_dom_sf"/>
</dbReference>
<reference evidence="2 3" key="1">
    <citation type="submission" date="2018-07" db="EMBL/GenBank/DDBJ databases">
        <title>Genomic Encyclopedia of Type Strains, Phase IV (KMG-IV): sequencing the most valuable type-strain genomes for metagenomic binning, comparative biology and taxonomic classification.</title>
        <authorList>
            <person name="Goeker M."/>
        </authorList>
    </citation>
    <scope>NUCLEOTIDE SEQUENCE [LARGE SCALE GENOMIC DNA]</scope>
    <source>
        <strain evidence="2 3">DSM 21352</strain>
    </source>
</reference>
<sequence>MNSPALADPTATRHIGPGDGTPEWQWARCSRLAAVPFAQFSDLVPADARAVVVAPHPDDEVLAAGGLLALATQIGRSIALVAVTDGAASHPASRLWPAERLAAERPRETLAALAALGAHPQAMVRLGLPDGGLAAQEAELARQLQAVLRPRDVVITTWQFDGHPDHEATGRAAAQAARAVGARCLQAPVWAWHWARPGDARMPWARAQRLPLPAAIARRKQAAMRAFASQLAPDPSTGAGPVLRATTVARADRPFEVFFLP</sequence>
<organism evidence="2 3">
    <name type="scientific">Pseudacidovorax intermedius</name>
    <dbReference type="NCBI Taxonomy" id="433924"/>
    <lineage>
        <taxon>Bacteria</taxon>
        <taxon>Pseudomonadati</taxon>
        <taxon>Pseudomonadota</taxon>
        <taxon>Betaproteobacteria</taxon>
        <taxon>Burkholderiales</taxon>
        <taxon>Comamonadaceae</taxon>
        <taxon>Pseudacidovorax</taxon>
    </lineage>
</organism>
<dbReference type="InterPro" id="IPR003737">
    <property type="entry name" value="GlcNAc_PI_deacetylase-related"/>
</dbReference>
<dbReference type="AlphaFoldDB" id="A0A370FEZ4"/>
<evidence type="ECO:0000313" key="2">
    <source>
        <dbReference type="EMBL" id="RDI24972.1"/>
    </source>
</evidence>
<feature type="region of interest" description="Disordered" evidence="1">
    <location>
        <begin position="1"/>
        <end position="20"/>
    </location>
</feature>
<dbReference type="PANTHER" id="PTHR12993:SF29">
    <property type="entry name" value="BLR3841 PROTEIN"/>
    <property type="match status" value="1"/>
</dbReference>